<evidence type="ECO:0000313" key="3">
    <source>
        <dbReference type="Proteomes" id="UP001606099"/>
    </source>
</evidence>
<dbReference type="PROSITE" id="PS51186">
    <property type="entry name" value="GNAT"/>
    <property type="match status" value="1"/>
</dbReference>
<evidence type="ECO:0000259" key="1">
    <source>
        <dbReference type="PROSITE" id="PS51186"/>
    </source>
</evidence>
<comment type="caution">
    <text evidence="2">The sequence shown here is derived from an EMBL/GenBank/DDBJ whole genome shotgun (WGS) entry which is preliminary data.</text>
</comment>
<keyword evidence="3" id="KW-1185">Reference proteome</keyword>
<dbReference type="CDD" id="cd04301">
    <property type="entry name" value="NAT_SF"/>
    <property type="match status" value="1"/>
</dbReference>
<name>A0ABW7FXX5_9BURK</name>
<dbReference type="RefSeq" id="WP_394462087.1">
    <property type="nucleotide sequence ID" value="NZ_JBIGHZ010000005.1"/>
</dbReference>
<keyword evidence="2" id="KW-0012">Acyltransferase</keyword>
<dbReference type="InterPro" id="IPR016181">
    <property type="entry name" value="Acyl_CoA_acyltransferase"/>
</dbReference>
<organism evidence="2 3">
    <name type="scientific">Roseateles rivi</name>
    <dbReference type="NCBI Taxonomy" id="3299028"/>
    <lineage>
        <taxon>Bacteria</taxon>
        <taxon>Pseudomonadati</taxon>
        <taxon>Pseudomonadota</taxon>
        <taxon>Betaproteobacteria</taxon>
        <taxon>Burkholderiales</taxon>
        <taxon>Sphaerotilaceae</taxon>
        <taxon>Roseateles</taxon>
    </lineage>
</organism>
<dbReference type="EC" id="2.3.-.-" evidence="2"/>
<sequence>MVQYKVITPADVPVVLALQARCYGPQFLENAQAFEAKLQAAAGLHCSFLALDEREPARALGYIISLPVQGHQLPELNAQALPAAARPCTLYLHDLAVSPEGRSQRVGAALLQQVIGRARDMGLQHMALVAVQGSTAYWERHGFEAVNDALPSGVRRHLSSFGPQACYMRRALRPH</sequence>
<protein>
    <submittedName>
        <fullName evidence="2">GNAT family N-acetyltransferase</fullName>
        <ecNumber evidence="2">2.3.-.-</ecNumber>
    </submittedName>
</protein>
<keyword evidence="2" id="KW-0808">Transferase</keyword>
<dbReference type="EMBL" id="JBIGHZ010000005">
    <property type="protein sequence ID" value="MFG6449157.1"/>
    <property type="molecule type" value="Genomic_DNA"/>
</dbReference>
<feature type="domain" description="N-acetyltransferase" evidence="1">
    <location>
        <begin position="2"/>
        <end position="173"/>
    </location>
</feature>
<evidence type="ECO:0000313" key="2">
    <source>
        <dbReference type="EMBL" id="MFG6449157.1"/>
    </source>
</evidence>
<dbReference type="InterPro" id="IPR000182">
    <property type="entry name" value="GNAT_dom"/>
</dbReference>
<dbReference type="Pfam" id="PF00583">
    <property type="entry name" value="Acetyltransf_1"/>
    <property type="match status" value="1"/>
</dbReference>
<reference evidence="2 3" key="1">
    <citation type="submission" date="2024-08" db="EMBL/GenBank/DDBJ databases">
        <authorList>
            <person name="Lu H."/>
        </authorList>
    </citation>
    <scope>NUCLEOTIDE SEQUENCE [LARGE SCALE GENOMIC DNA]</scope>
    <source>
        <strain evidence="2 3">BYS180W</strain>
    </source>
</reference>
<dbReference type="GO" id="GO:0016746">
    <property type="term" value="F:acyltransferase activity"/>
    <property type="evidence" value="ECO:0007669"/>
    <property type="project" value="UniProtKB-KW"/>
</dbReference>
<accession>A0ABW7FXX5</accession>
<proteinExistence type="predicted"/>
<dbReference type="Proteomes" id="UP001606099">
    <property type="component" value="Unassembled WGS sequence"/>
</dbReference>
<dbReference type="SUPFAM" id="SSF55729">
    <property type="entry name" value="Acyl-CoA N-acyltransferases (Nat)"/>
    <property type="match status" value="1"/>
</dbReference>
<dbReference type="Gene3D" id="3.40.630.30">
    <property type="match status" value="1"/>
</dbReference>
<gene>
    <name evidence="2" type="ORF">ACG0Z6_13035</name>
</gene>